<organism evidence="3 4">
    <name type="scientific">Terrabacter terrae</name>
    <dbReference type="NCBI Taxonomy" id="318434"/>
    <lineage>
        <taxon>Bacteria</taxon>
        <taxon>Bacillati</taxon>
        <taxon>Actinomycetota</taxon>
        <taxon>Actinomycetes</taxon>
        <taxon>Micrococcales</taxon>
        <taxon>Intrasporangiaceae</taxon>
        <taxon>Terrabacter</taxon>
    </lineage>
</organism>
<feature type="region of interest" description="Disordered" evidence="1">
    <location>
        <begin position="1"/>
        <end position="26"/>
    </location>
</feature>
<comment type="caution">
    <text evidence="3">The sequence shown here is derived from an EMBL/GenBank/DDBJ whole genome shotgun (WGS) entry which is preliminary data.</text>
</comment>
<sequence>MIVFGVRTPSRRATLSGTGSEPVDDPGARPMSLARIHNFSISLDGFATGEPQTLETPFGHAGQRLHRWMMATRYWDPSGTAGVDDAFAERHGPGIGAEIMGANKFGPPGWQDDPDWRGWWGPNPPFHTPTFVLTHRPRSPIEMEGGTTFHFLDASPAEALEVARAAADGQDVRIGGGATVVRDFLAAGLVDHMHLVQVPIVLGRGVRLWDGLEALEAGYAVESVSSPSGVTHLTFTREA</sequence>
<dbReference type="Pfam" id="PF01872">
    <property type="entry name" value="RibD_C"/>
    <property type="match status" value="1"/>
</dbReference>
<dbReference type="PANTHER" id="PTHR38011:SF12">
    <property type="entry name" value="BIFUNCTIONAL DEAMINASE-REDUCTASE DOMAIN PROTEIN"/>
    <property type="match status" value="1"/>
</dbReference>
<dbReference type="SUPFAM" id="SSF53597">
    <property type="entry name" value="Dihydrofolate reductase-like"/>
    <property type="match status" value="1"/>
</dbReference>
<dbReference type="Proteomes" id="UP001501285">
    <property type="component" value="Unassembled WGS sequence"/>
</dbReference>
<evidence type="ECO:0000313" key="4">
    <source>
        <dbReference type="Proteomes" id="UP001501285"/>
    </source>
</evidence>
<evidence type="ECO:0000259" key="2">
    <source>
        <dbReference type="Pfam" id="PF01872"/>
    </source>
</evidence>
<accession>A0ABP5G6G9</accession>
<feature type="domain" description="Bacterial bifunctional deaminase-reductase C-terminal" evidence="2">
    <location>
        <begin position="37"/>
        <end position="215"/>
    </location>
</feature>
<protein>
    <submittedName>
        <fullName evidence="3">Dihydrofolate reductase family protein</fullName>
    </submittedName>
</protein>
<name>A0ABP5G6G9_9MICO</name>
<dbReference type="PANTHER" id="PTHR38011">
    <property type="entry name" value="DIHYDROFOLATE REDUCTASE FAMILY PROTEIN (AFU_ORTHOLOGUE AFUA_8G06820)"/>
    <property type="match status" value="1"/>
</dbReference>
<reference evidence="4" key="1">
    <citation type="journal article" date="2019" name="Int. J. Syst. Evol. Microbiol.">
        <title>The Global Catalogue of Microorganisms (GCM) 10K type strain sequencing project: providing services to taxonomists for standard genome sequencing and annotation.</title>
        <authorList>
            <consortium name="The Broad Institute Genomics Platform"/>
            <consortium name="The Broad Institute Genome Sequencing Center for Infectious Disease"/>
            <person name="Wu L."/>
            <person name="Ma J."/>
        </authorList>
    </citation>
    <scope>NUCLEOTIDE SEQUENCE [LARGE SCALE GENOMIC DNA]</scope>
    <source>
        <strain evidence="4">JCM 14283</strain>
    </source>
</reference>
<dbReference type="InterPro" id="IPR024072">
    <property type="entry name" value="DHFR-like_dom_sf"/>
</dbReference>
<evidence type="ECO:0000313" key="3">
    <source>
        <dbReference type="EMBL" id="GAA2039537.1"/>
    </source>
</evidence>
<proteinExistence type="predicted"/>
<dbReference type="InterPro" id="IPR002734">
    <property type="entry name" value="RibDG_C"/>
</dbReference>
<keyword evidence="4" id="KW-1185">Reference proteome</keyword>
<gene>
    <name evidence="3" type="ORF">GCM10009740_35410</name>
</gene>
<dbReference type="EMBL" id="BAAANB010000021">
    <property type="protein sequence ID" value="GAA2039537.1"/>
    <property type="molecule type" value="Genomic_DNA"/>
</dbReference>
<evidence type="ECO:0000256" key="1">
    <source>
        <dbReference type="SAM" id="MobiDB-lite"/>
    </source>
</evidence>
<dbReference type="InterPro" id="IPR050765">
    <property type="entry name" value="Riboflavin_Biosynth_HTPR"/>
</dbReference>
<dbReference type="Gene3D" id="3.40.430.10">
    <property type="entry name" value="Dihydrofolate Reductase, subunit A"/>
    <property type="match status" value="1"/>
</dbReference>